<comment type="caution">
    <text evidence="2">The sequence shown here is derived from an EMBL/GenBank/DDBJ whole genome shotgun (WGS) entry which is preliminary data.</text>
</comment>
<proteinExistence type="predicted"/>
<evidence type="ECO:0000256" key="1">
    <source>
        <dbReference type="SAM" id="MobiDB-lite"/>
    </source>
</evidence>
<organism evidence="2 3">
    <name type="scientific">[Myrmecia] bisecta</name>
    <dbReference type="NCBI Taxonomy" id="41462"/>
    <lineage>
        <taxon>Eukaryota</taxon>
        <taxon>Viridiplantae</taxon>
        <taxon>Chlorophyta</taxon>
        <taxon>core chlorophytes</taxon>
        <taxon>Trebouxiophyceae</taxon>
        <taxon>Trebouxiales</taxon>
        <taxon>Trebouxiaceae</taxon>
        <taxon>Myrmecia</taxon>
    </lineage>
</organism>
<feature type="region of interest" description="Disordered" evidence="1">
    <location>
        <begin position="125"/>
        <end position="145"/>
    </location>
</feature>
<sequence length="145" mass="15219">MDPIVKPGVFWHASILGATFGQTLSKVRKRRISYGTRACLRAALQQSADVEAPIPLVPMQSGILITQPDGHVDVAIKAVSGSPFEPPPGDSAAPGKDDGSATSSSGASDDPKALAEGLVRVWTFKGGQQPWSSPPSVRQTRNMVT</sequence>
<dbReference type="EMBL" id="JALJOR010000018">
    <property type="protein sequence ID" value="KAK9804395.1"/>
    <property type="molecule type" value="Genomic_DNA"/>
</dbReference>
<dbReference type="AlphaFoldDB" id="A0AAW1P807"/>
<gene>
    <name evidence="2" type="ORF">WJX72_010846</name>
</gene>
<reference evidence="2 3" key="1">
    <citation type="journal article" date="2024" name="Nat. Commun.">
        <title>Phylogenomics reveals the evolutionary origins of lichenization in chlorophyte algae.</title>
        <authorList>
            <person name="Puginier C."/>
            <person name="Libourel C."/>
            <person name="Otte J."/>
            <person name="Skaloud P."/>
            <person name="Haon M."/>
            <person name="Grisel S."/>
            <person name="Petersen M."/>
            <person name="Berrin J.G."/>
            <person name="Delaux P.M."/>
            <person name="Dal Grande F."/>
            <person name="Keller J."/>
        </authorList>
    </citation>
    <scope>NUCLEOTIDE SEQUENCE [LARGE SCALE GENOMIC DNA]</scope>
    <source>
        <strain evidence="2 3">SAG 2043</strain>
    </source>
</reference>
<evidence type="ECO:0000313" key="2">
    <source>
        <dbReference type="EMBL" id="KAK9804395.1"/>
    </source>
</evidence>
<feature type="region of interest" description="Disordered" evidence="1">
    <location>
        <begin position="79"/>
        <end position="112"/>
    </location>
</feature>
<keyword evidence="3" id="KW-1185">Reference proteome</keyword>
<name>A0AAW1P807_9CHLO</name>
<dbReference type="Proteomes" id="UP001489004">
    <property type="component" value="Unassembled WGS sequence"/>
</dbReference>
<protein>
    <submittedName>
        <fullName evidence="2">Uncharacterized protein</fullName>
    </submittedName>
</protein>
<feature type="compositionally biased region" description="Polar residues" evidence="1">
    <location>
        <begin position="129"/>
        <end position="145"/>
    </location>
</feature>
<accession>A0AAW1P807</accession>
<evidence type="ECO:0000313" key="3">
    <source>
        <dbReference type="Proteomes" id="UP001489004"/>
    </source>
</evidence>